<dbReference type="AlphaFoldDB" id="A0A2P6P0N1"/>
<organism evidence="2 3">
    <name type="scientific">Planoprotostelium fungivorum</name>
    <dbReference type="NCBI Taxonomy" id="1890364"/>
    <lineage>
        <taxon>Eukaryota</taxon>
        <taxon>Amoebozoa</taxon>
        <taxon>Evosea</taxon>
        <taxon>Variosea</taxon>
        <taxon>Cavosteliida</taxon>
        <taxon>Cavosteliaceae</taxon>
        <taxon>Planoprotostelium</taxon>
    </lineage>
</organism>
<protein>
    <submittedName>
        <fullName evidence="2">Uncharacterized protein</fullName>
    </submittedName>
</protein>
<dbReference type="Proteomes" id="UP000241769">
    <property type="component" value="Unassembled WGS sequence"/>
</dbReference>
<evidence type="ECO:0000256" key="1">
    <source>
        <dbReference type="SAM" id="Phobius"/>
    </source>
</evidence>
<keyword evidence="3" id="KW-1185">Reference proteome</keyword>
<gene>
    <name evidence="2" type="ORF">PROFUN_00108</name>
</gene>
<dbReference type="EMBL" id="MDYQ01000001">
    <property type="protein sequence ID" value="PRP89766.1"/>
    <property type="molecule type" value="Genomic_DNA"/>
</dbReference>
<feature type="transmembrane region" description="Helical" evidence="1">
    <location>
        <begin position="33"/>
        <end position="51"/>
    </location>
</feature>
<feature type="transmembrane region" description="Helical" evidence="1">
    <location>
        <begin position="57"/>
        <end position="77"/>
    </location>
</feature>
<comment type="caution">
    <text evidence="2">The sequence shown here is derived from an EMBL/GenBank/DDBJ whole genome shotgun (WGS) entry which is preliminary data.</text>
</comment>
<keyword evidence="1" id="KW-1133">Transmembrane helix</keyword>
<accession>A0A2P6P0N1</accession>
<reference evidence="2 3" key="1">
    <citation type="journal article" date="2018" name="Genome Biol. Evol.">
        <title>Multiple Roots of Fruiting Body Formation in Amoebozoa.</title>
        <authorList>
            <person name="Hillmann F."/>
            <person name="Forbes G."/>
            <person name="Novohradska S."/>
            <person name="Ferling I."/>
            <person name="Riege K."/>
            <person name="Groth M."/>
            <person name="Westermann M."/>
            <person name="Marz M."/>
            <person name="Spaller T."/>
            <person name="Winckler T."/>
            <person name="Schaap P."/>
            <person name="Glockner G."/>
        </authorList>
    </citation>
    <scope>NUCLEOTIDE SEQUENCE [LARGE SCALE GENOMIC DNA]</scope>
    <source>
        <strain evidence="2 3">Jena</strain>
    </source>
</reference>
<proteinExistence type="predicted"/>
<evidence type="ECO:0000313" key="3">
    <source>
        <dbReference type="Proteomes" id="UP000241769"/>
    </source>
</evidence>
<keyword evidence="1" id="KW-0812">Transmembrane</keyword>
<dbReference type="InParanoid" id="A0A2P6P0N1"/>
<feature type="transmembrane region" description="Helical" evidence="1">
    <location>
        <begin position="155"/>
        <end position="177"/>
    </location>
</feature>
<evidence type="ECO:0000313" key="2">
    <source>
        <dbReference type="EMBL" id="PRP89766.1"/>
    </source>
</evidence>
<name>A0A2P6P0N1_9EUKA</name>
<sequence length="295" mass="33391">MDREPLVAEGLQLSILEKEQVLQTIIDQYTKPVLFSTIVCGVIALKVVAVLCEDVHLLIFLSVPVLALTIFEFFSLGDASIASERQMEAGQLLEDQYIGSWKFQKDAWNDAVRYLFGWKRILWAWTVFAIGLLFVGLTSYVVFVVNLHTLSSDVITFATAIGPLLVISLFSSFLILVRIYPRNIRYSSTIHCCVLGRGSVYTLGTMYTLRPATAPSTSQSHNLLSVVLQEKTIEKMTMTLLCLEMKKGEQDRETVETLEMPVPDPMVQDVSRWMIAMARDYTDDVRDTRSWTEEV</sequence>
<feature type="transmembrane region" description="Helical" evidence="1">
    <location>
        <begin position="122"/>
        <end position="143"/>
    </location>
</feature>
<keyword evidence="1" id="KW-0472">Membrane</keyword>